<evidence type="ECO:0000313" key="2">
    <source>
        <dbReference type="Proteomes" id="UP001177120"/>
    </source>
</evidence>
<comment type="caution">
    <text evidence="1">The sequence shown here is derived from an EMBL/GenBank/DDBJ whole genome shotgun (WGS) entry which is preliminary data.</text>
</comment>
<dbReference type="Gene3D" id="2.40.10.270">
    <property type="entry name" value="Bacteriophage SPP1 head-tail adaptor protein"/>
    <property type="match status" value="1"/>
</dbReference>
<dbReference type="NCBIfam" id="TIGR01563">
    <property type="entry name" value="gp16_SPP1"/>
    <property type="match status" value="1"/>
</dbReference>
<proteinExistence type="predicted"/>
<keyword evidence="2" id="KW-1185">Reference proteome</keyword>
<dbReference type="RefSeq" id="WP_205493874.1">
    <property type="nucleotide sequence ID" value="NZ_JAFHAP010000006.1"/>
</dbReference>
<protein>
    <submittedName>
        <fullName evidence="1">Phage head closure protein</fullName>
    </submittedName>
</protein>
<accession>A0ABS2WI01</accession>
<name>A0ABS2WI01_9BACL</name>
<organism evidence="1 2">
    <name type="scientific">Polycladomyces zharkentensis</name>
    <dbReference type="NCBI Taxonomy" id="2807616"/>
    <lineage>
        <taxon>Bacteria</taxon>
        <taxon>Bacillati</taxon>
        <taxon>Bacillota</taxon>
        <taxon>Bacilli</taxon>
        <taxon>Bacillales</taxon>
        <taxon>Thermoactinomycetaceae</taxon>
        <taxon>Polycladomyces</taxon>
    </lineage>
</organism>
<sequence>MRINDLRHRVTLQKKNVIKDSEGLVTETWIDVATVWAAVEPLRGREYFEAAVVNAENIVRIRMRYRDGVKPDMRVIYSGRIFNITSVIDIDERHREMHLMCREVTAG</sequence>
<reference evidence="1" key="1">
    <citation type="journal article" date="2024" name="Int. J. Syst. Evol. Microbiol.">
        <title>Polycladomyces zharkentensis sp. nov., a novel thermophilic cellulose- and starch-degrading member of the Bacillota from a geothermal aquifer in Kazakhstan.</title>
        <authorList>
            <person name="Mashzhan A."/>
            <person name="Kistaubayeva A."/>
            <person name="Javier-Lopez R."/>
            <person name="Bissenova U."/>
            <person name="Bissenbay A."/>
            <person name="Birkeland N.K."/>
        </authorList>
    </citation>
    <scope>NUCLEOTIDE SEQUENCE</scope>
    <source>
        <strain evidence="1">ZKZ2T</strain>
    </source>
</reference>
<dbReference type="InterPro" id="IPR008767">
    <property type="entry name" value="Phage_SPP1_head-tail_adaptor"/>
</dbReference>
<dbReference type="Proteomes" id="UP001177120">
    <property type="component" value="Unassembled WGS sequence"/>
</dbReference>
<gene>
    <name evidence="1" type="ORF">JQC72_06400</name>
</gene>
<dbReference type="InterPro" id="IPR038666">
    <property type="entry name" value="SSP1_head-tail_sf"/>
</dbReference>
<evidence type="ECO:0000313" key="1">
    <source>
        <dbReference type="EMBL" id="MBN2909153.1"/>
    </source>
</evidence>
<dbReference type="Pfam" id="PF05521">
    <property type="entry name" value="Phage_HCP"/>
    <property type="match status" value="1"/>
</dbReference>
<dbReference type="EMBL" id="JAFHAP010000006">
    <property type="protein sequence ID" value="MBN2909153.1"/>
    <property type="molecule type" value="Genomic_DNA"/>
</dbReference>